<evidence type="ECO:0000313" key="1">
    <source>
        <dbReference type="EMBL" id="GAA3708280.1"/>
    </source>
</evidence>
<evidence type="ECO:0008006" key="3">
    <source>
        <dbReference type="Google" id="ProtNLM"/>
    </source>
</evidence>
<organism evidence="1 2">
    <name type="scientific">Microlunatus aurantiacus</name>
    <dbReference type="NCBI Taxonomy" id="446786"/>
    <lineage>
        <taxon>Bacteria</taxon>
        <taxon>Bacillati</taxon>
        <taxon>Actinomycetota</taxon>
        <taxon>Actinomycetes</taxon>
        <taxon>Propionibacteriales</taxon>
        <taxon>Propionibacteriaceae</taxon>
        <taxon>Microlunatus</taxon>
    </lineage>
</organism>
<dbReference type="EMBL" id="BAAAYX010000013">
    <property type="protein sequence ID" value="GAA3708280.1"/>
    <property type="molecule type" value="Genomic_DNA"/>
</dbReference>
<protein>
    <recommendedName>
        <fullName evidence="3">Alpha/beta hydrolase</fullName>
    </recommendedName>
</protein>
<dbReference type="Gene3D" id="3.40.50.1820">
    <property type="entry name" value="alpha/beta hydrolase"/>
    <property type="match status" value="1"/>
</dbReference>
<dbReference type="RefSeq" id="WP_344813000.1">
    <property type="nucleotide sequence ID" value="NZ_BAAAYX010000013.1"/>
</dbReference>
<dbReference type="InterPro" id="IPR029058">
    <property type="entry name" value="AB_hydrolase_fold"/>
</dbReference>
<reference evidence="2" key="1">
    <citation type="journal article" date="2019" name="Int. J. Syst. Evol. Microbiol.">
        <title>The Global Catalogue of Microorganisms (GCM) 10K type strain sequencing project: providing services to taxonomists for standard genome sequencing and annotation.</title>
        <authorList>
            <consortium name="The Broad Institute Genomics Platform"/>
            <consortium name="The Broad Institute Genome Sequencing Center for Infectious Disease"/>
            <person name="Wu L."/>
            <person name="Ma J."/>
        </authorList>
    </citation>
    <scope>NUCLEOTIDE SEQUENCE [LARGE SCALE GENOMIC DNA]</scope>
    <source>
        <strain evidence="2">JCM 16548</strain>
    </source>
</reference>
<dbReference type="Proteomes" id="UP001500051">
    <property type="component" value="Unassembled WGS sequence"/>
</dbReference>
<comment type="caution">
    <text evidence="1">The sequence shown here is derived from an EMBL/GenBank/DDBJ whole genome shotgun (WGS) entry which is preliminary data.</text>
</comment>
<sequence>MGDRYEVRPWFASPPGEVRGSALVLPGGGYTVDHPALFWACQVLVQVGWEVTTMRWDAGGITDAECRSFVERGAQLLDAEAGDGQTLVLAKSLGSYAAAWASDRGYPAIWLTPVMTDPFVADALSHYAAPSLLIGGASDRLWANPSGRPSDQTVLELAEVDHALHRADWRGSLVALDDALTAIETFAAAV</sequence>
<proteinExistence type="predicted"/>
<dbReference type="SUPFAM" id="SSF53474">
    <property type="entry name" value="alpha/beta-Hydrolases"/>
    <property type="match status" value="1"/>
</dbReference>
<gene>
    <name evidence="1" type="ORF">GCM10022204_27890</name>
</gene>
<keyword evidence="2" id="KW-1185">Reference proteome</keyword>
<evidence type="ECO:0000313" key="2">
    <source>
        <dbReference type="Proteomes" id="UP001500051"/>
    </source>
</evidence>
<accession>A0ABP7DUP6</accession>
<name>A0ABP7DUP6_9ACTN</name>